<dbReference type="PROSITE" id="PS00107">
    <property type="entry name" value="PROTEIN_KINASE_ATP"/>
    <property type="match status" value="1"/>
</dbReference>
<dbReference type="InterPro" id="IPR000719">
    <property type="entry name" value="Prot_kinase_dom"/>
</dbReference>
<dbReference type="InterPro" id="IPR000270">
    <property type="entry name" value="PB1_dom"/>
</dbReference>
<dbReference type="SMART" id="SM00666">
    <property type="entry name" value="PB1"/>
    <property type="match status" value="1"/>
</dbReference>
<dbReference type="PANTHER" id="PTHR23257:SF938">
    <property type="entry name" value="OCTICOSAPEPTIDE_PHOX_BEM1P_ PROTEIN KINASE"/>
    <property type="match status" value="1"/>
</dbReference>
<dbReference type="Proteomes" id="UP001293593">
    <property type="component" value="Unassembled WGS sequence"/>
</dbReference>
<dbReference type="InterPro" id="IPR017441">
    <property type="entry name" value="Protein_kinase_ATP_BS"/>
</dbReference>
<accession>A0AAE1J9K2</accession>
<dbReference type="FunFam" id="3.10.20.90:FF:000058">
    <property type="entry name" value="Octicosapeptide/phox/Bem1p domain kinase superfamily protein"/>
    <property type="match status" value="1"/>
</dbReference>
<dbReference type="PROSITE" id="PS50011">
    <property type="entry name" value="PROTEIN_KINASE_DOM"/>
    <property type="match status" value="1"/>
</dbReference>
<dbReference type="SUPFAM" id="SSF54277">
    <property type="entry name" value="CAD &amp; PB1 domains"/>
    <property type="match status" value="1"/>
</dbReference>
<keyword evidence="1" id="KW-0723">Serine/threonine-protein kinase</keyword>
<dbReference type="Gene3D" id="1.10.510.10">
    <property type="entry name" value="Transferase(Phosphotransferase) domain 1"/>
    <property type="match status" value="1"/>
</dbReference>
<dbReference type="EMBL" id="JAWXYG010000008">
    <property type="protein sequence ID" value="KAK4266295.1"/>
    <property type="molecule type" value="Genomic_DNA"/>
</dbReference>
<keyword evidence="9" id="KW-1185">Reference proteome</keyword>
<dbReference type="PROSITE" id="PS00108">
    <property type="entry name" value="PROTEIN_KINASE_ST"/>
    <property type="match status" value="1"/>
</dbReference>
<dbReference type="PRINTS" id="PR00109">
    <property type="entry name" value="TYRKINASE"/>
</dbReference>
<feature type="binding site" evidence="6">
    <location>
        <position position="871"/>
    </location>
    <ligand>
        <name>ATP</name>
        <dbReference type="ChEBI" id="CHEBI:30616"/>
    </ligand>
</feature>
<evidence type="ECO:0000256" key="6">
    <source>
        <dbReference type="PROSITE-ProRule" id="PRU10141"/>
    </source>
</evidence>
<evidence type="ECO:0000256" key="2">
    <source>
        <dbReference type="ARBA" id="ARBA00022679"/>
    </source>
</evidence>
<dbReference type="InterPro" id="IPR001245">
    <property type="entry name" value="Ser-Thr/Tyr_kinase_cat_dom"/>
</dbReference>
<evidence type="ECO:0000313" key="8">
    <source>
        <dbReference type="EMBL" id="KAK4266295.1"/>
    </source>
</evidence>
<dbReference type="CDD" id="cd06410">
    <property type="entry name" value="PB1_UP2"/>
    <property type="match status" value="1"/>
</dbReference>
<dbReference type="GO" id="GO:0004674">
    <property type="term" value="F:protein serine/threonine kinase activity"/>
    <property type="evidence" value="ECO:0007669"/>
    <property type="project" value="UniProtKB-KW"/>
</dbReference>
<dbReference type="Pfam" id="PF07714">
    <property type="entry name" value="PK_Tyr_Ser-Thr"/>
    <property type="match status" value="1"/>
</dbReference>
<dbReference type="PANTHER" id="PTHR23257">
    <property type="entry name" value="SERINE-THREONINE PROTEIN KINASE"/>
    <property type="match status" value="1"/>
</dbReference>
<sequence>MNSEAPGTPDQWLKGSNDRILLDSNEDNICSQTGEEFSTDFYRDRFGSRRLNVVGLRRTDSDSNSDLSDVGATAGHVVEPESRAYPNNLNKFQWEHGSIGQRSGKFTEEVYLDTISSGPTAPPVYAAESPQSCRPYPSALSDASFYKKIKFLCSFGGRILPRPNDGKLRYVGGETRIISIRKNITWEQLMEKTHAIWNQTHIIKYQLPGEDLDALISVCSDEDLHHMIEEYEELERIEGSQRLRIFLISSSETESPNSIEAKVHLPGDVDYQYVVAVNGMLEPSSRKISDFNSPRLFKESTASAFAWDVKDRGPMSPRLGRLLNKAGSQLLIAPPVPGKSFMQSPPSPISLIRAQTKDNQNSNVERIMDQPCNVGNEGLVPFVNERIQCGNSAYGDDAYYVDPAAYYNNLAQGPPFLNYHHHNQHMVDVDQPENPTDGVQYQMRRHSENFVSSATCGQGDMIFERPPRPNEGAFHYENDLSHPEGSSLVVSVPNDRDRSHYKLFHAFSDSMLQSDERFEDHLQPSLKVKGNKLPLLQVSNSFREKPLQEGEVIDEKNLVAELQILPSFGKTGSFKGILNPSQGSLQLADNNNACSGEIGRYGGNIELPSHENVLHIKDLESINYKQVGCQSPAELKSSECKLPASSLKSESTRNLSEQPHGLLVDMASPEFFMRSQNSMMYRQFTMSTTDYSEASHLGSSDLQLDSHTDIESILRASNKGSASRGEIFLSDENPATYSHQNNDKIVYDQDPFAGCNIELYDQSQSSVTCREIKQPNAAAIVKRPTDSSFSVVDGDEEDEPEAVSPNREEFAKVDSANFNKSIGSATAEIDAELYGLQIIKNADIEELQELGSGTFGTVYHGKWRGTDVAIKRIKSSCFSGRLPEQERLTRDFRREAKILSTLHHPNVVAFYGIVPDGPGGTMATLTEYMVHGSLRNVLLKLEKVLDRRKRLMIALDAAFGMEYLHFKKVVHFDLKCDNLLVNLGDPDRPVCKVSDFGLSRIKRNTLVSGGVRGTLPWMAPELLDGNKSGVSEKVDVFSFGITMWEILTGEEPYASMHCGAIIGGILNNTLRPLIPKRCDSEWKRLMEECWSPDPAARPSFTEITHRLRLIQAALPKKKHNPATL</sequence>
<dbReference type="CDD" id="cd13999">
    <property type="entry name" value="STKc_MAP3K-like"/>
    <property type="match status" value="1"/>
</dbReference>
<organism evidence="8 9">
    <name type="scientific">Acacia crassicarpa</name>
    <name type="common">northern wattle</name>
    <dbReference type="NCBI Taxonomy" id="499986"/>
    <lineage>
        <taxon>Eukaryota</taxon>
        <taxon>Viridiplantae</taxon>
        <taxon>Streptophyta</taxon>
        <taxon>Embryophyta</taxon>
        <taxon>Tracheophyta</taxon>
        <taxon>Spermatophyta</taxon>
        <taxon>Magnoliopsida</taxon>
        <taxon>eudicotyledons</taxon>
        <taxon>Gunneridae</taxon>
        <taxon>Pentapetalae</taxon>
        <taxon>rosids</taxon>
        <taxon>fabids</taxon>
        <taxon>Fabales</taxon>
        <taxon>Fabaceae</taxon>
        <taxon>Caesalpinioideae</taxon>
        <taxon>mimosoid clade</taxon>
        <taxon>Acacieae</taxon>
        <taxon>Acacia</taxon>
    </lineage>
</organism>
<dbReference type="InterPro" id="IPR008271">
    <property type="entry name" value="Ser/Thr_kinase_AS"/>
</dbReference>
<evidence type="ECO:0000256" key="3">
    <source>
        <dbReference type="ARBA" id="ARBA00022741"/>
    </source>
</evidence>
<gene>
    <name evidence="8" type="ORF">QN277_027240</name>
</gene>
<protein>
    <recommendedName>
        <fullName evidence="7">Protein kinase domain-containing protein</fullName>
    </recommendedName>
</protein>
<dbReference type="GO" id="GO:0005737">
    <property type="term" value="C:cytoplasm"/>
    <property type="evidence" value="ECO:0007669"/>
    <property type="project" value="TreeGrafter"/>
</dbReference>
<keyword evidence="2" id="KW-0808">Transferase</keyword>
<reference evidence="8" key="1">
    <citation type="submission" date="2023-10" db="EMBL/GenBank/DDBJ databases">
        <title>Chromosome-level genome of the transformable northern wattle, Acacia crassicarpa.</title>
        <authorList>
            <person name="Massaro I."/>
            <person name="Sinha N.R."/>
            <person name="Poethig S."/>
            <person name="Leichty A.R."/>
        </authorList>
    </citation>
    <scope>NUCLEOTIDE SEQUENCE</scope>
    <source>
        <strain evidence="8">Acra3RX</strain>
        <tissue evidence="8">Leaf</tissue>
    </source>
</reference>
<evidence type="ECO:0000313" key="9">
    <source>
        <dbReference type="Proteomes" id="UP001293593"/>
    </source>
</evidence>
<keyword evidence="5 6" id="KW-0067">ATP-binding</keyword>
<proteinExistence type="predicted"/>
<evidence type="ECO:0000256" key="4">
    <source>
        <dbReference type="ARBA" id="ARBA00022777"/>
    </source>
</evidence>
<dbReference type="GO" id="GO:0005524">
    <property type="term" value="F:ATP binding"/>
    <property type="evidence" value="ECO:0007669"/>
    <property type="project" value="UniProtKB-UniRule"/>
</dbReference>
<dbReference type="GO" id="GO:0007165">
    <property type="term" value="P:signal transduction"/>
    <property type="evidence" value="ECO:0007669"/>
    <property type="project" value="TreeGrafter"/>
</dbReference>
<dbReference type="Gene3D" id="3.10.20.90">
    <property type="entry name" value="Phosphatidylinositol 3-kinase Catalytic Subunit, Chain A, domain 1"/>
    <property type="match status" value="1"/>
</dbReference>
<dbReference type="SUPFAM" id="SSF56112">
    <property type="entry name" value="Protein kinase-like (PK-like)"/>
    <property type="match status" value="1"/>
</dbReference>
<feature type="domain" description="Protein kinase" evidence="7">
    <location>
        <begin position="844"/>
        <end position="1109"/>
    </location>
</feature>
<dbReference type="AlphaFoldDB" id="A0AAE1J9K2"/>
<evidence type="ECO:0000256" key="5">
    <source>
        <dbReference type="ARBA" id="ARBA00022840"/>
    </source>
</evidence>
<dbReference type="Pfam" id="PF00564">
    <property type="entry name" value="PB1"/>
    <property type="match status" value="1"/>
</dbReference>
<dbReference type="InterPro" id="IPR050167">
    <property type="entry name" value="Ser_Thr_protein_kinase"/>
</dbReference>
<keyword evidence="3 6" id="KW-0547">Nucleotide-binding</keyword>
<dbReference type="Gene3D" id="3.30.200.20">
    <property type="entry name" value="Phosphorylase Kinase, domain 1"/>
    <property type="match status" value="1"/>
</dbReference>
<comment type="caution">
    <text evidence="8">The sequence shown here is derived from an EMBL/GenBank/DDBJ whole genome shotgun (WGS) entry which is preliminary data.</text>
</comment>
<evidence type="ECO:0000256" key="1">
    <source>
        <dbReference type="ARBA" id="ARBA00022527"/>
    </source>
</evidence>
<evidence type="ECO:0000259" key="7">
    <source>
        <dbReference type="PROSITE" id="PS50011"/>
    </source>
</evidence>
<name>A0AAE1J9K2_9FABA</name>
<dbReference type="InterPro" id="IPR011009">
    <property type="entry name" value="Kinase-like_dom_sf"/>
</dbReference>
<keyword evidence="4" id="KW-0418">Kinase</keyword>
<dbReference type="SMART" id="SM00220">
    <property type="entry name" value="S_TKc"/>
    <property type="match status" value="1"/>
</dbReference>